<dbReference type="Pfam" id="PF21078">
    <property type="entry name" value="GDH_HM3"/>
    <property type="match status" value="1"/>
</dbReference>
<dbReference type="EMBL" id="VHSG01000009">
    <property type="protein sequence ID" value="TQV80992.1"/>
    <property type="molecule type" value="Genomic_DNA"/>
</dbReference>
<feature type="domain" description="NAD-glutamate dehydrogenase N-terminal ACT1" evidence="4">
    <location>
        <begin position="37"/>
        <end position="187"/>
    </location>
</feature>
<evidence type="ECO:0000259" key="3">
    <source>
        <dbReference type="Pfam" id="PF21074"/>
    </source>
</evidence>
<organism evidence="7 8">
    <name type="scientific">Exilibacterium tricleocarpae</name>
    <dbReference type="NCBI Taxonomy" id="2591008"/>
    <lineage>
        <taxon>Bacteria</taxon>
        <taxon>Pseudomonadati</taxon>
        <taxon>Pseudomonadota</taxon>
        <taxon>Gammaproteobacteria</taxon>
        <taxon>Cellvibrionales</taxon>
        <taxon>Cellvibrionaceae</taxon>
        <taxon>Exilibacterium</taxon>
    </lineage>
</organism>
<evidence type="ECO:0000259" key="5">
    <source>
        <dbReference type="Pfam" id="PF21076"/>
    </source>
</evidence>
<dbReference type="InterPro" id="IPR049064">
    <property type="entry name" value="NAD_Glu_DH_ACT3"/>
</dbReference>
<gene>
    <name evidence="7" type="ORF">FKG94_09860</name>
</gene>
<dbReference type="Pfam" id="PF05088">
    <property type="entry name" value="Bac_GDH_CD"/>
    <property type="match status" value="1"/>
</dbReference>
<evidence type="ECO:0000256" key="1">
    <source>
        <dbReference type="ARBA" id="ARBA00023002"/>
    </source>
</evidence>
<proteinExistence type="predicted"/>
<feature type="domain" description="NAD-specific glutamate dehydrogenase C-terminal" evidence="3">
    <location>
        <begin position="1281"/>
        <end position="1617"/>
    </location>
</feature>
<sequence length="1644" mass="185962">MDISVVVTDSKEIFFEQLRGYIDEKLHGAERDSVVDFADQYFEQYPLEELEGLQVSDVYGSIYSWWNYLQEHNLGSPKVRVFNPSLEEDGWLCPHTVVVVLQRDMPFLVDSIRMEINRRNIAIHAVKSTIVNLARNAQHRLVELAGRDGSDKQPRSSKNKTFQKEALVCLEINLHTSESDMQELARSIDSVLTDVTAVVDDYQPLLDRAETVEKNLGLAPKKVLPEQIQESQEFIRWLMSHFTFMGYSEYEFEGAGEDKHLRELPDKRLGLFKLYGRAAASVQIDNFNPGMARFHLTPKLLTFSKSSMRSRVHRRAYSDYVVIKRYSETGEVIGESRFLGLYTSPVYTLSPTKIPVIRQKIAQVIDASGIDPSSHDGKVLKQVLETFPRDELFQSSTGELFETAIGVARINERHMVRLFMRKDLYGKFVNCIIYIPREEFNTQIRLKIQQLIGEALQTDEHEFTTYFSESSLARTHIVFRIDPDKKIDYDIRRLEQKIVDITRSWADHLRASLVESYGEERGTRLFYEYRDAFPTAYRETYEARAGVHDIESFAPLRTEDEVAMSFYQPVGVDKNAMRFKVFRLNRGLELSDVIPVLEHLGLRVIGEHPFKIQKSDGGSVWLHDFDLVFGLPITIDVHAARNHFQEAFAAIWRGQTESDAFNRLVLGARLSWREVGLLRAYAAYMKQTAFNFSQGYIANTLANHLEITRNLVALFKASFEPRVNQGKEKDLQRIERLKNKIIDSLEKVDNLNEDRIIRRYLDIISGTLRTNFFQPGADGEPKRYISFKFSPRNIPDIPEPRPMFEIFVYSPRVEGVHLRGGKVARGGLRWSDRLEDYRTEVLGLVKAQQVKNAVIVPNGAKGGFVCKRPPQAGGREALLAEGIACYKIFIQGLLDITDNFIDGEVVPPKQVIRRDEDDPYLVVAADKGTATFSDIANEISAQYNHWLGDAFASGGSQGYDHKGMGITAKGAWVSVQRHFKEKGVDIQTEDFTVIGVGDMGGDVFGNGMLLSEHICLVAAFNHLHIFVDPSPDSAASFRERKRLFETPGSSWEDYDKALIAKGGGVFSRAAKAIIITEEMQARFDIAEASLTPNELLHRLLKAPVDLIWNGGIGTYVKASFETDADVGDKANDALRVDGRDLRCRVFGEGGNLGMSQLGRIEYALNGGACNTDFIDNAAGVDCSDHEVNIKILLNDIVTAGDMTQKQRNKLLADMTDTVSELVLTNNYRQTQAISLAQYQAPARIGEYRRLINALEAEGRLNRVLEFIPDDDTLLERQTQGNYLTRPELSVLISYAKVALKEELTGSDVPEDPYMAKAVEHPFPPVLRKKYRKQIYGHHLRREIVATQVANDMVNNMGITFCHRLMESTGASVGQVAKAYVTARDIYKLDAYWRQVEALDYKVPAQLQLQLIGNIMRRVRRGTRWFLRNRRSHLAPVDEVEAFAGAIQQVIDALPDILRGAPREEWQKECDRLIESGVPEALVTNIAIPPNLHSGLGMVEAARVSGADPVRVAEIYFVLGDRLGLYWFANQISEVKVGSYWQAMAREAYMDDLESQMRTLAISLIRLAGEDRSIDESVDRWLIRHHVLADRWKAMINELQGASGSDFAMFSVALRELLDLAQASQHCESLEDDGPLCILGSEQQG</sequence>
<evidence type="ECO:0000313" key="7">
    <source>
        <dbReference type="EMBL" id="TQV80992.1"/>
    </source>
</evidence>
<dbReference type="InterPro" id="IPR036291">
    <property type="entry name" value="NAD(P)-bd_dom_sf"/>
</dbReference>
<dbReference type="InterPro" id="IPR007780">
    <property type="entry name" value="NAD_Glu_DH_bac"/>
</dbReference>
<reference evidence="7 8" key="1">
    <citation type="submission" date="2019-06" db="EMBL/GenBank/DDBJ databases">
        <title>Whole genome sequence for Cellvibrionaceae sp. R142.</title>
        <authorList>
            <person name="Wang G."/>
        </authorList>
    </citation>
    <scope>NUCLEOTIDE SEQUENCE [LARGE SCALE GENOMIC DNA]</scope>
    <source>
        <strain evidence="7 8">R142</strain>
    </source>
</reference>
<keyword evidence="8" id="KW-1185">Reference proteome</keyword>
<dbReference type="PANTHER" id="PTHR43403:SF1">
    <property type="entry name" value="NAD-SPECIFIC GLUTAMATE DEHYDROGENASE"/>
    <property type="match status" value="1"/>
</dbReference>
<dbReference type="Pfam" id="PF21075">
    <property type="entry name" value="GDH_ACT1"/>
    <property type="match status" value="1"/>
</dbReference>
<protein>
    <submittedName>
        <fullName evidence="7">NAD-glutamate dehydrogenase</fullName>
    </submittedName>
</protein>
<dbReference type="Pfam" id="PF21074">
    <property type="entry name" value="GDH_C"/>
    <property type="match status" value="1"/>
</dbReference>
<keyword evidence="1" id="KW-0560">Oxidoreductase</keyword>
<dbReference type="GO" id="GO:0006538">
    <property type="term" value="P:L-glutamate catabolic process"/>
    <property type="evidence" value="ECO:0007669"/>
    <property type="project" value="InterPro"/>
</dbReference>
<dbReference type="GO" id="GO:0004352">
    <property type="term" value="F:glutamate dehydrogenase (NAD+) activity"/>
    <property type="evidence" value="ECO:0007669"/>
    <property type="project" value="InterPro"/>
</dbReference>
<dbReference type="Proteomes" id="UP000319732">
    <property type="component" value="Unassembled WGS sequence"/>
</dbReference>
<dbReference type="InterPro" id="IPR049062">
    <property type="entry name" value="NAD_Glu_DH_ACT2"/>
</dbReference>
<evidence type="ECO:0000259" key="6">
    <source>
        <dbReference type="Pfam" id="PF21077"/>
    </source>
</evidence>
<dbReference type="SUPFAM" id="SSF53223">
    <property type="entry name" value="Aminoacid dehydrogenase-like, N-terminal domain"/>
    <property type="match status" value="1"/>
</dbReference>
<dbReference type="GO" id="GO:0004069">
    <property type="term" value="F:L-aspartate:2-oxoglutarate aminotransferase activity"/>
    <property type="evidence" value="ECO:0007669"/>
    <property type="project" value="InterPro"/>
</dbReference>
<evidence type="ECO:0000259" key="4">
    <source>
        <dbReference type="Pfam" id="PF21075"/>
    </source>
</evidence>
<dbReference type="RefSeq" id="WP_142904046.1">
    <property type="nucleotide sequence ID" value="NZ_ML660091.1"/>
</dbReference>
<accession>A0A545TUV4</accession>
<dbReference type="Pfam" id="PF21077">
    <property type="entry name" value="GDH_ACT3"/>
    <property type="match status" value="1"/>
</dbReference>
<dbReference type="PANTHER" id="PTHR43403">
    <property type="entry name" value="NAD-SPECIFIC GLUTAMATE DEHYDROGENASE"/>
    <property type="match status" value="1"/>
</dbReference>
<dbReference type="InterPro" id="IPR049059">
    <property type="entry name" value="NAD_Glu_DH_HM1"/>
</dbReference>
<evidence type="ECO:0000313" key="8">
    <source>
        <dbReference type="Proteomes" id="UP000319732"/>
    </source>
</evidence>
<dbReference type="SUPFAM" id="SSF51735">
    <property type="entry name" value="NAD(P)-binding Rossmann-fold domains"/>
    <property type="match status" value="1"/>
</dbReference>
<feature type="domain" description="NAD-glutamate dehydrogenase catalytic" evidence="2">
    <location>
        <begin position="741"/>
        <end position="1235"/>
    </location>
</feature>
<dbReference type="InterPro" id="IPR028971">
    <property type="entry name" value="NAD-GDH_cat"/>
</dbReference>
<dbReference type="InterPro" id="IPR024727">
    <property type="entry name" value="NAD_Glu_DH_N_ACT1"/>
</dbReference>
<dbReference type="InterPro" id="IPR046346">
    <property type="entry name" value="Aminoacid_DH-like_N_sf"/>
</dbReference>
<dbReference type="Pfam" id="PF21076">
    <property type="entry name" value="GDH_ACT2"/>
    <property type="match status" value="1"/>
</dbReference>
<dbReference type="Pfam" id="PF21073">
    <property type="entry name" value="GDH_HM1"/>
    <property type="match status" value="1"/>
</dbReference>
<feature type="domain" description="NAD-glutamate dehydrogenase ACT2" evidence="5">
    <location>
        <begin position="417"/>
        <end position="505"/>
    </location>
</feature>
<dbReference type="InterPro" id="IPR048381">
    <property type="entry name" value="GDH_C"/>
</dbReference>
<dbReference type="PIRSF" id="PIRSF036761">
    <property type="entry name" value="GDH_Mll4104"/>
    <property type="match status" value="1"/>
</dbReference>
<dbReference type="InterPro" id="IPR049056">
    <property type="entry name" value="NAD_Glu_DH_HM3"/>
</dbReference>
<dbReference type="OrthoDB" id="9758052at2"/>
<evidence type="ECO:0000259" key="2">
    <source>
        <dbReference type="Pfam" id="PF05088"/>
    </source>
</evidence>
<dbReference type="Pfam" id="PF21079">
    <property type="entry name" value="GDH_HM2"/>
    <property type="match status" value="1"/>
</dbReference>
<name>A0A545TUV4_9GAMM</name>
<comment type="caution">
    <text evidence="7">The sequence shown here is derived from an EMBL/GenBank/DDBJ whole genome shotgun (WGS) entry which is preliminary data.</text>
</comment>
<feature type="domain" description="NAD-glutamate dehydrogenase ACT3" evidence="6">
    <location>
        <begin position="562"/>
        <end position="633"/>
    </location>
</feature>
<dbReference type="InterPro" id="IPR049058">
    <property type="entry name" value="NAD_Glu_DH_HM2"/>
</dbReference>